<gene>
    <name evidence="2" type="ORF">B0I31_1177</name>
</gene>
<name>A0A2P8I034_SACCR</name>
<dbReference type="AlphaFoldDB" id="A0A2P8I034"/>
<evidence type="ECO:0000313" key="2">
    <source>
        <dbReference type="EMBL" id="PSL51813.1"/>
    </source>
</evidence>
<accession>A0A2P8I034</accession>
<proteinExistence type="predicted"/>
<protein>
    <submittedName>
        <fullName evidence="2">Uncharacterized protein</fullName>
    </submittedName>
</protein>
<organism evidence="2 3">
    <name type="scientific">Saccharothrix carnea</name>
    <dbReference type="NCBI Taxonomy" id="1280637"/>
    <lineage>
        <taxon>Bacteria</taxon>
        <taxon>Bacillati</taxon>
        <taxon>Actinomycetota</taxon>
        <taxon>Actinomycetes</taxon>
        <taxon>Pseudonocardiales</taxon>
        <taxon>Pseudonocardiaceae</taxon>
        <taxon>Saccharothrix</taxon>
    </lineage>
</organism>
<evidence type="ECO:0000313" key="3">
    <source>
        <dbReference type="Proteomes" id="UP000241118"/>
    </source>
</evidence>
<sequence>MKSVAVALAVVSAFALSGCEPSANQSSPDNTDDGRTTLLCHVANGWVSASPDGKSEAAKTLGSVIDDIAGNMDESSRAAKVLAAARQLLSDNSDDIAQGAAKIKELC</sequence>
<reference evidence="2 3" key="1">
    <citation type="submission" date="2018-03" db="EMBL/GenBank/DDBJ databases">
        <title>Genomic Encyclopedia of Type Strains, Phase III (KMG-III): the genomes of soil and plant-associated and newly described type strains.</title>
        <authorList>
            <person name="Whitman W."/>
        </authorList>
    </citation>
    <scope>NUCLEOTIDE SEQUENCE [LARGE SCALE GENOMIC DNA]</scope>
    <source>
        <strain evidence="2 3">CGMCC 4.7097</strain>
    </source>
</reference>
<dbReference type="EMBL" id="PYAX01000017">
    <property type="protein sequence ID" value="PSL51813.1"/>
    <property type="molecule type" value="Genomic_DNA"/>
</dbReference>
<dbReference type="PROSITE" id="PS51257">
    <property type="entry name" value="PROKAR_LIPOPROTEIN"/>
    <property type="match status" value="1"/>
</dbReference>
<feature type="signal peptide" evidence="1">
    <location>
        <begin position="1"/>
        <end position="17"/>
    </location>
</feature>
<keyword evidence="3" id="KW-1185">Reference proteome</keyword>
<evidence type="ECO:0000256" key="1">
    <source>
        <dbReference type="SAM" id="SignalP"/>
    </source>
</evidence>
<comment type="caution">
    <text evidence="2">The sequence shown here is derived from an EMBL/GenBank/DDBJ whole genome shotgun (WGS) entry which is preliminary data.</text>
</comment>
<keyword evidence="1" id="KW-0732">Signal</keyword>
<dbReference type="Proteomes" id="UP000241118">
    <property type="component" value="Unassembled WGS sequence"/>
</dbReference>
<feature type="chain" id="PRO_5038611848" evidence="1">
    <location>
        <begin position="18"/>
        <end position="107"/>
    </location>
</feature>